<dbReference type="AlphaFoldDB" id="A0A1H0STK7"/>
<evidence type="ECO:0000313" key="3">
    <source>
        <dbReference type="Proteomes" id="UP000199651"/>
    </source>
</evidence>
<organism evidence="2 3">
    <name type="scientific">Actinokineospora alba</name>
    <dbReference type="NCBI Taxonomy" id="504798"/>
    <lineage>
        <taxon>Bacteria</taxon>
        <taxon>Bacillati</taxon>
        <taxon>Actinomycetota</taxon>
        <taxon>Actinomycetes</taxon>
        <taxon>Pseudonocardiales</taxon>
        <taxon>Pseudonocardiaceae</taxon>
        <taxon>Actinokineospora</taxon>
    </lineage>
</organism>
<dbReference type="Pfam" id="PF13020">
    <property type="entry name" value="NOV_C"/>
    <property type="match status" value="1"/>
</dbReference>
<evidence type="ECO:0000259" key="1">
    <source>
        <dbReference type="Pfam" id="PF13020"/>
    </source>
</evidence>
<keyword evidence="3" id="KW-1185">Reference proteome</keyword>
<dbReference type="STRING" id="504798.SAMN05421871_11461"/>
<evidence type="ECO:0000313" key="2">
    <source>
        <dbReference type="EMBL" id="SDP44955.1"/>
    </source>
</evidence>
<proteinExistence type="predicted"/>
<dbReference type="RefSeq" id="WP_091379802.1">
    <property type="nucleotide sequence ID" value="NZ_FNDV01000014.1"/>
</dbReference>
<reference evidence="3" key="1">
    <citation type="submission" date="2016-10" db="EMBL/GenBank/DDBJ databases">
        <authorList>
            <person name="Varghese N."/>
            <person name="Submissions S."/>
        </authorList>
    </citation>
    <scope>NUCLEOTIDE SEQUENCE [LARGE SCALE GENOMIC DNA]</scope>
    <source>
        <strain evidence="3">IBRC-M 10655</strain>
    </source>
</reference>
<dbReference type="EMBL" id="FNJB01000009">
    <property type="protein sequence ID" value="SDP44955.1"/>
    <property type="molecule type" value="Genomic_DNA"/>
</dbReference>
<feature type="domain" description="Protein NO VEIN C-terminal" evidence="1">
    <location>
        <begin position="208"/>
        <end position="270"/>
    </location>
</feature>
<dbReference type="Proteomes" id="UP000199651">
    <property type="component" value="Unassembled WGS sequence"/>
</dbReference>
<protein>
    <recommendedName>
        <fullName evidence="1">Protein NO VEIN C-terminal domain-containing protein</fullName>
    </recommendedName>
</protein>
<dbReference type="OrthoDB" id="4379767at2"/>
<sequence length="325" mass="36543">MAINDWWAGDGAERYWMEITVRDDLGVDLNAPTLNAAGREEWGYTLVTETRPGDVVLHWHATLLGYPALVGWSTVTGPLSIEDNYSWLARGTRGRNRGVATTGQGWRMPCAEFKRLARPVGGQRLAEVEPRLREVHRELSERVRGSLYFPFVFYRPGQIRAAQTYLTKFPAALLPVFAELDGMAPTESPGGSRRVQDSKLRRAIEQHAVREVTRYYLDRGATHVEELGKPYDLRVVGLGPERHVEVKGSSRDALAVELTVNEVAHAHNHRPTDLVVVDRISVRRLDNGEYATTGGNLRVWTDWAPDERRLAPTKYSYTLDSPTGT</sequence>
<accession>A0A1H0STK7</accession>
<dbReference type="InterPro" id="IPR024975">
    <property type="entry name" value="NOV_C"/>
</dbReference>
<gene>
    <name evidence="2" type="ORF">SAMN05192558_10985</name>
</gene>
<name>A0A1H0STK7_9PSEU</name>